<dbReference type="SUPFAM" id="SSF89550">
    <property type="entry name" value="PHP domain-like"/>
    <property type="match status" value="1"/>
</dbReference>
<gene>
    <name evidence="2" type="ORF">S01H1_00939</name>
</gene>
<dbReference type="GO" id="GO:0008408">
    <property type="term" value="F:3'-5' exonuclease activity"/>
    <property type="evidence" value="ECO:0007669"/>
    <property type="project" value="InterPro"/>
</dbReference>
<protein>
    <recommendedName>
        <fullName evidence="1">Polymerase/histidinol phosphatase N-terminal domain-containing protein</fullName>
    </recommendedName>
</protein>
<evidence type="ECO:0000259" key="1">
    <source>
        <dbReference type="SMART" id="SM00481"/>
    </source>
</evidence>
<dbReference type="AlphaFoldDB" id="X0SK64"/>
<organism evidence="2">
    <name type="scientific">marine sediment metagenome</name>
    <dbReference type="NCBI Taxonomy" id="412755"/>
    <lineage>
        <taxon>unclassified sequences</taxon>
        <taxon>metagenomes</taxon>
        <taxon>ecological metagenomes</taxon>
    </lineage>
</organism>
<dbReference type="InterPro" id="IPR016195">
    <property type="entry name" value="Pol/histidinol_Pase-like"/>
</dbReference>
<reference evidence="2" key="1">
    <citation type="journal article" date="2014" name="Front. Microbiol.">
        <title>High frequency of phylogenetically diverse reductive dehalogenase-homologous genes in deep subseafloor sedimentary metagenomes.</title>
        <authorList>
            <person name="Kawai M."/>
            <person name="Futagami T."/>
            <person name="Toyoda A."/>
            <person name="Takaki Y."/>
            <person name="Nishi S."/>
            <person name="Hori S."/>
            <person name="Arai W."/>
            <person name="Tsubouchi T."/>
            <person name="Morono Y."/>
            <person name="Uchiyama I."/>
            <person name="Ito T."/>
            <person name="Fujiyama A."/>
            <person name="Inagaki F."/>
            <person name="Takami H."/>
        </authorList>
    </citation>
    <scope>NUCLEOTIDE SEQUENCE</scope>
    <source>
        <strain evidence="2">Expedition CK06-06</strain>
    </source>
</reference>
<dbReference type="EMBL" id="BARS01000369">
    <property type="protein sequence ID" value="GAF76282.1"/>
    <property type="molecule type" value="Genomic_DNA"/>
</dbReference>
<name>X0SK64_9ZZZZ</name>
<sequence>MDGACRISELVAQAKKHKMPALAITDHGVMYGAIQFYKEAIRQGVKPIIGCEMYVAHQSRLDKSSQRKEAPHHLILLVKNNEGYKNLIKLVTLSYLEGFYYKPRIDKEILREHSNGLIALSACLKGEISQCILQKNVKKAKEVALDFLDIFGEDNFYLELQKNGIPEQEIVNENLIEISQELSIPVVASNDIHYINKEDARAHEILLCIQTATNLSDPKRLKFATDAFYFNSPEEMNKSFSKVPQALENTLRIAEKCNLEIDFRQAQLPEFKIPPE</sequence>
<feature type="non-terminal residue" evidence="2">
    <location>
        <position position="276"/>
    </location>
</feature>
<dbReference type="PANTHER" id="PTHR32294">
    <property type="entry name" value="DNA POLYMERASE III SUBUNIT ALPHA"/>
    <property type="match status" value="1"/>
</dbReference>
<dbReference type="Gene3D" id="3.20.20.140">
    <property type="entry name" value="Metal-dependent hydrolases"/>
    <property type="match status" value="1"/>
</dbReference>
<dbReference type="InterPro" id="IPR004013">
    <property type="entry name" value="PHP_dom"/>
</dbReference>
<dbReference type="InterPro" id="IPR003141">
    <property type="entry name" value="Pol/His_phosphatase_N"/>
</dbReference>
<dbReference type="PANTHER" id="PTHR32294:SF0">
    <property type="entry name" value="DNA POLYMERASE III SUBUNIT ALPHA"/>
    <property type="match status" value="1"/>
</dbReference>
<comment type="caution">
    <text evidence="2">The sequence shown here is derived from an EMBL/GenBank/DDBJ whole genome shotgun (WGS) entry which is preliminary data.</text>
</comment>
<dbReference type="Pfam" id="PF02811">
    <property type="entry name" value="PHP"/>
    <property type="match status" value="1"/>
</dbReference>
<dbReference type="InterPro" id="IPR004805">
    <property type="entry name" value="DnaE2/DnaE/PolC"/>
</dbReference>
<dbReference type="GO" id="GO:0006260">
    <property type="term" value="P:DNA replication"/>
    <property type="evidence" value="ECO:0007669"/>
    <property type="project" value="InterPro"/>
</dbReference>
<feature type="domain" description="Polymerase/histidinol phosphatase N-terminal" evidence="1">
    <location>
        <begin position="1"/>
        <end position="57"/>
    </location>
</feature>
<accession>X0SK64</accession>
<proteinExistence type="predicted"/>
<dbReference type="SMART" id="SM00481">
    <property type="entry name" value="POLIIIAc"/>
    <property type="match status" value="1"/>
</dbReference>
<evidence type="ECO:0000313" key="2">
    <source>
        <dbReference type="EMBL" id="GAF76282.1"/>
    </source>
</evidence>
<dbReference type="CDD" id="cd12113">
    <property type="entry name" value="PHP_PolIIIA_DnaE3"/>
    <property type="match status" value="1"/>
</dbReference>